<dbReference type="EMBL" id="GL435237">
    <property type="protein sequence ID" value="EFN73701.1"/>
    <property type="molecule type" value="Genomic_DNA"/>
</dbReference>
<protein>
    <submittedName>
        <fullName evidence="2">Uncharacterized protein</fullName>
    </submittedName>
</protein>
<name>E1ZYN7_CAMFO</name>
<evidence type="ECO:0000256" key="1">
    <source>
        <dbReference type="SAM" id="MobiDB-lite"/>
    </source>
</evidence>
<sequence>MSKDRFLRKGCKRELGAMLANWLPATTFPEYTGKHHYMKCLRLKLSDNTHHIKPEIVQALIYEAVNVSDKIQPSVLLRPFDAILEARISLLETFLPVTLTYLTTMSSHISQRINETIISTNNLDEWVGGWFWRQKSEPRRVVLPGYCRTTVTPSPIRRSSAVPRPPPALWRHPRLPLHHLLHLLDDAIPSFIISCTSDFENSNNFLLPPGWRAKRGGERGGRGWPGLRGLVLPAVWRWFQVADAGAALFVWYEGVSSSSNSNSGGSEGSGGGGEPTAHLNAESGSQQPFSEISRAKVGSKGKRGVGSREATKLPIKSTFAGRISPYLFRFTNGVESSWKKQRDISRAITKLGVLAILRGNIEDATTRKFMAGTKESNIVVASEPMCLPPAIPAGRIETAKVVESPEAPRDYLGKRICRSLPGPISPKRASSKRTSSMAGPGPIDSHPRAGAPPESPYPAILRRTRVSFAVSVFLGLWRQSCRAAPDGLSESPLLI</sequence>
<evidence type="ECO:0000313" key="2">
    <source>
        <dbReference type="EMBL" id="EFN73701.1"/>
    </source>
</evidence>
<gene>
    <name evidence="2" type="ORF">EAG_15136</name>
</gene>
<feature type="compositionally biased region" description="Gly residues" evidence="1">
    <location>
        <begin position="265"/>
        <end position="274"/>
    </location>
</feature>
<evidence type="ECO:0000313" key="3">
    <source>
        <dbReference type="Proteomes" id="UP000000311"/>
    </source>
</evidence>
<proteinExistence type="predicted"/>
<accession>E1ZYN7</accession>
<dbReference type="InParanoid" id="E1ZYN7"/>
<dbReference type="Proteomes" id="UP000000311">
    <property type="component" value="Unassembled WGS sequence"/>
</dbReference>
<feature type="region of interest" description="Disordered" evidence="1">
    <location>
        <begin position="420"/>
        <end position="456"/>
    </location>
</feature>
<organism evidence="3">
    <name type="scientific">Camponotus floridanus</name>
    <name type="common">Florida carpenter ant</name>
    <dbReference type="NCBI Taxonomy" id="104421"/>
    <lineage>
        <taxon>Eukaryota</taxon>
        <taxon>Metazoa</taxon>
        <taxon>Ecdysozoa</taxon>
        <taxon>Arthropoda</taxon>
        <taxon>Hexapoda</taxon>
        <taxon>Insecta</taxon>
        <taxon>Pterygota</taxon>
        <taxon>Neoptera</taxon>
        <taxon>Endopterygota</taxon>
        <taxon>Hymenoptera</taxon>
        <taxon>Apocrita</taxon>
        <taxon>Aculeata</taxon>
        <taxon>Formicoidea</taxon>
        <taxon>Formicidae</taxon>
        <taxon>Formicinae</taxon>
        <taxon>Camponotus</taxon>
    </lineage>
</organism>
<keyword evidence="3" id="KW-1185">Reference proteome</keyword>
<dbReference type="AlphaFoldDB" id="E1ZYN7"/>
<reference evidence="2 3" key="1">
    <citation type="journal article" date="2010" name="Science">
        <title>Genomic comparison of the ants Camponotus floridanus and Harpegnathos saltator.</title>
        <authorList>
            <person name="Bonasio R."/>
            <person name="Zhang G."/>
            <person name="Ye C."/>
            <person name="Mutti N.S."/>
            <person name="Fang X."/>
            <person name="Qin N."/>
            <person name="Donahue G."/>
            <person name="Yang P."/>
            <person name="Li Q."/>
            <person name="Li C."/>
            <person name="Zhang P."/>
            <person name="Huang Z."/>
            <person name="Berger S.L."/>
            <person name="Reinberg D."/>
            <person name="Wang J."/>
            <person name="Liebig J."/>
        </authorList>
    </citation>
    <scope>NUCLEOTIDE SEQUENCE [LARGE SCALE GENOMIC DNA]</scope>
    <source>
        <strain evidence="3">C129</strain>
    </source>
</reference>
<feature type="region of interest" description="Disordered" evidence="1">
    <location>
        <begin position="258"/>
        <end position="308"/>
    </location>
</feature>